<keyword evidence="2" id="KW-0813">Transport</keyword>
<feature type="transmembrane region" description="Helical" evidence="9">
    <location>
        <begin position="32"/>
        <end position="57"/>
    </location>
</feature>
<keyword evidence="11" id="KW-1185">Reference proteome</keyword>
<name>A0AAU9DBJ3_9LACO</name>
<dbReference type="InterPro" id="IPR004700">
    <property type="entry name" value="PTS_IIC_man"/>
</dbReference>
<evidence type="ECO:0000256" key="3">
    <source>
        <dbReference type="ARBA" id="ARBA00022475"/>
    </source>
</evidence>
<dbReference type="GO" id="GO:0005886">
    <property type="term" value="C:plasma membrane"/>
    <property type="evidence" value="ECO:0007669"/>
    <property type="project" value="UniProtKB-SubCell"/>
</dbReference>
<feature type="transmembrane region" description="Helical" evidence="9">
    <location>
        <begin position="94"/>
        <end position="118"/>
    </location>
</feature>
<dbReference type="PANTHER" id="PTHR32502:SF8">
    <property type="entry name" value="N-ACETYLGALACTOSAMINE PERMEASE IIC COMPONENT 1"/>
    <property type="match status" value="1"/>
</dbReference>
<evidence type="ECO:0000256" key="8">
    <source>
        <dbReference type="ARBA" id="ARBA00023136"/>
    </source>
</evidence>
<proteinExistence type="predicted"/>
<dbReference type="RefSeq" id="WP_317634726.1">
    <property type="nucleotide sequence ID" value="NZ_AP026802.1"/>
</dbReference>
<keyword evidence="4" id="KW-0762">Sugar transport</keyword>
<reference evidence="10 11" key="1">
    <citation type="journal article" date="2023" name="Microbiol. Spectr.">
        <title>Symbiosis of Carpenter Bees with Uncharacterized Lactic Acid Bacteria Showing NAD Auxotrophy.</title>
        <authorList>
            <person name="Kawasaki S."/>
            <person name="Ozawa K."/>
            <person name="Mori T."/>
            <person name="Yamamoto A."/>
            <person name="Ito M."/>
            <person name="Ohkuma M."/>
            <person name="Sakamoto M."/>
            <person name="Matsutani M."/>
        </authorList>
    </citation>
    <scope>NUCLEOTIDE SEQUENCE [LARGE SCALE GENOMIC DNA]</scope>
    <source>
        <strain evidence="10 11">XA3</strain>
    </source>
</reference>
<keyword evidence="7 9" id="KW-1133">Transmembrane helix</keyword>
<protein>
    <submittedName>
        <fullName evidence="10">PTS N-acetylgalactosamine transporter subunit IIC</fullName>
    </submittedName>
</protein>
<gene>
    <name evidence="10" type="ORF">XA3_13410</name>
</gene>
<dbReference type="PROSITE" id="PS51106">
    <property type="entry name" value="PTS_EIIC_TYPE_4"/>
    <property type="match status" value="1"/>
</dbReference>
<evidence type="ECO:0000256" key="2">
    <source>
        <dbReference type="ARBA" id="ARBA00022448"/>
    </source>
</evidence>
<feature type="transmembrane region" description="Helical" evidence="9">
    <location>
        <begin position="139"/>
        <end position="159"/>
    </location>
</feature>
<dbReference type="InterPro" id="IPR050303">
    <property type="entry name" value="GatZ_KbaZ_carbometab"/>
</dbReference>
<dbReference type="PANTHER" id="PTHR32502">
    <property type="entry name" value="N-ACETYLGALACTOSAMINE PERMEASE II COMPONENT-RELATED"/>
    <property type="match status" value="1"/>
</dbReference>
<keyword evidence="8 9" id="KW-0472">Membrane</keyword>
<evidence type="ECO:0000256" key="1">
    <source>
        <dbReference type="ARBA" id="ARBA00004651"/>
    </source>
</evidence>
<accession>A0AAU9DBJ3</accession>
<feature type="transmembrane region" description="Helical" evidence="9">
    <location>
        <begin position="179"/>
        <end position="198"/>
    </location>
</feature>
<dbReference type="EMBL" id="AP026802">
    <property type="protein sequence ID" value="BDR58900.1"/>
    <property type="molecule type" value="Genomic_DNA"/>
</dbReference>
<evidence type="ECO:0000256" key="5">
    <source>
        <dbReference type="ARBA" id="ARBA00022683"/>
    </source>
</evidence>
<dbReference type="Pfam" id="PF03609">
    <property type="entry name" value="EII-Sor"/>
    <property type="match status" value="1"/>
</dbReference>
<dbReference type="GO" id="GO:0009401">
    <property type="term" value="P:phosphoenolpyruvate-dependent sugar phosphotransferase system"/>
    <property type="evidence" value="ECO:0007669"/>
    <property type="project" value="UniProtKB-KW"/>
</dbReference>
<evidence type="ECO:0000256" key="6">
    <source>
        <dbReference type="ARBA" id="ARBA00022692"/>
    </source>
</evidence>
<sequence length="269" mass="29111">MSFVQALLISLWAGYCSYDDQGPQMLRRPLLVGPIIGLILGDMKTALIISGTLELMWMGLGNMAGYQTPDMIVGTIVGVSVSITSGTGSTPQGIAAGVAAATTVAVLVQQLLLFARFVRQLFEPWADKIALTGDFDGIMKINIVAVIFQFMLRAIPTFLVVYFQKGVVDKVLAVIPKNILSGLGIAASILPAVGLAILMTMMMKGTLWPFLILGFVLSTYLKLSVLPVTLIALSFAIIYMFVMEIMDNQKEMATKSAVTQVDDEEEYDL</sequence>
<comment type="subcellular location">
    <subcellularLocation>
        <location evidence="1">Cell membrane</location>
        <topology evidence="1">Multi-pass membrane protein</topology>
    </subcellularLocation>
</comment>
<feature type="transmembrane region" description="Helical" evidence="9">
    <location>
        <begin position="227"/>
        <end position="246"/>
    </location>
</feature>
<evidence type="ECO:0000313" key="10">
    <source>
        <dbReference type="EMBL" id="BDR58900.1"/>
    </source>
</evidence>
<evidence type="ECO:0000256" key="9">
    <source>
        <dbReference type="SAM" id="Phobius"/>
    </source>
</evidence>
<organism evidence="10 11">
    <name type="scientific">Xylocopilactobacillus apicola</name>
    <dbReference type="NCBI Taxonomy" id="2932184"/>
    <lineage>
        <taxon>Bacteria</taxon>
        <taxon>Bacillati</taxon>
        <taxon>Bacillota</taxon>
        <taxon>Bacilli</taxon>
        <taxon>Lactobacillales</taxon>
        <taxon>Lactobacillaceae</taxon>
        <taxon>Xylocopilactobacillus</taxon>
    </lineage>
</organism>
<evidence type="ECO:0000313" key="11">
    <source>
        <dbReference type="Proteomes" id="UP001321861"/>
    </source>
</evidence>
<dbReference type="AlphaFoldDB" id="A0AAU9DBJ3"/>
<keyword evidence="3" id="KW-1003">Cell membrane</keyword>
<evidence type="ECO:0000256" key="4">
    <source>
        <dbReference type="ARBA" id="ARBA00022597"/>
    </source>
</evidence>
<dbReference type="Proteomes" id="UP001321861">
    <property type="component" value="Chromosome"/>
</dbReference>
<feature type="transmembrane region" description="Helical" evidence="9">
    <location>
        <begin position="69"/>
        <end position="88"/>
    </location>
</feature>
<keyword evidence="6 9" id="KW-0812">Transmembrane</keyword>
<dbReference type="KEGG" id="xap:XA3_13410"/>
<keyword evidence="5" id="KW-0598">Phosphotransferase system</keyword>
<evidence type="ECO:0000256" key="7">
    <source>
        <dbReference type="ARBA" id="ARBA00022989"/>
    </source>
</evidence>